<feature type="region of interest" description="Disordered" evidence="2">
    <location>
        <begin position="176"/>
        <end position="203"/>
    </location>
</feature>
<feature type="region of interest" description="Disordered" evidence="2">
    <location>
        <begin position="733"/>
        <end position="790"/>
    </location>
</feature>
<feature type="compositionally biased region" description="Low complexity" evidence="2">
    <location>
        <begin position="733"/>
        <end position="768"/>
    </location>
</feature>
<keyword evidence="1" id="KW-0175">Coiled coil</keyword>
<feature type="region of interest" description="Disordered" evidence="2">
    <location>
        <begin position="344"/>
        <end position="383"/>
    </location>
</feature>
<protein>
    <recommendedName>
        <fullName evidence="4">BZIP domain-containing protein</fullName>
    </recommendedName>
</protein>
<feature type="compositionally biased region" description="Polar residues" evidence="2">
    <location>
        <begin position="666"/>
        <end position="676"/>
    </location>
</feature>
<feature type="compositionally biased region" description="Basic and acidic residues" evidence="2">
    <location>
        <begin position="489"/>
        <end position="503"/>
    </location>
</feature>
<feature type="compositionally biased region" description="Polar residues" evidence="2">
    <location>
        <begin position="932"/>
        <end position="950"/>
    </location>
</feature>
<feature type="compositionally biased region" description="Low complexity" evidence="2">
    <location>
        <begin position="916"/>
        <end position="926"/>
    </location>
</feature>
<dbReference type="CDD" id="cd14686">
    <property type="entry name" value="bZIP"/>
    <property type="match status" value="1"/>
</dbReference>
<evidence type="ECO:0000256" key="2">
    <source>
        <dbReference type="SAM" id="MobiDB-lite"/>
    </source>
</evidence>
<evidence type="ECO:0000313" key="3">
    <source>
        <dbReference type="EMBL" id="CAD8786753.1"/>
    </source>
</evidence>
<feature type="compositionally biased region" description="Low complexity" evidence="2">
    <location>
        <begin position="345"/>
        <end position="360"/>
    </location>
</feature>
<feature type="region of interest" description="Disordered" evidence="2">
    <location>
        <begin position="452"/>
        <end position="503"/>
    </location>
</feature>
<accession>A0A7S0VD78</accession>
<feature type="coiled-coil region" evidence="1">
    <location>
        <begin position="412"/>
        <end position="446"/>
    </location>
</feature>
<evidence type="ECO:0008006" key="4">
    <source>
        <dbReference type="Google" id="ProtNLM"/>
    </source>
</evidence>
<feature type="compositionally biased region" description="Polar residues" evidence="2">
    <location>
        <begin position="597"/>
        <end position="606"/>
    </location>
</feature>
<gene>
    <name evidence="3" type="ORF">PPAR00522_LOCUS18598</name>
</gene>
<sequence length="958" mass="100864">MASNGNNPMQPVYWPNQVQYPSNPYNGMVNDNMGGSLSHLPQQPVGNSPFPNYSASSMHGSYEDNKGRQLMEDRYARDITAVGPPRNYTSSPFPNDGWQANVPEFLPGQNPMLPPSTTSPPMYGMQGQYGTSMSSPLYPYPMPMHRGMGGIPGGPMGMAGNLAAPANLDPMLMMLQPPHSHATAPHPLSLGQPPMASAATTSHLTLSQLQQQQAAAAAAASAANAQLSQAQAAAMAAHLNHSQASSQLNHAQMTQVAAGTAATIPGTAESASASALRSLDIFNFENDLNDLSAMDFHSGSMPQSENETSLCSFEERGGIESCNSLSSSEMPAYLAALEDGQHAGSLDSVSSRRSKSSLSSAKKRVGRPCKYQRPDNEDDPQWQEFRKGLNKHAQRRFRQRQKDMLGFLKDLHVQQQQQLSDLQNSIQTAAQQNQDLESQIVMLQKQLMVQATGQSGGPNEGGGGERQEKGERKGESKETHGENNNNNGESKENDGENKKNEEEKEIHYDDKAGIDHANSSHQIVVATALNAEGEASRASRRGGRMSHTGEVDPHSVASDSQKAAGDNAMTNSGVRHQHSSSNNNNNSISNNGGFNSAGTAVSRSSTPTLHPALVGILNANGMMTNGANGVTNYSSNNSNVGSSNANIANASMNICTTAPLSQPSISSNAYLTPSPQNSSSSIRGGGGAGGGGDRSRGVNSNSYTGAVRGSNASSLELMALSAIHNLNSNTIGSNNDNSNSSNCSSNNSNSNSNNSSIINSITSTAANNMAVAARQQQQHQQQQAMSGGAEGGVAEIMSHHGVISHNGMTNHRSASNPSLAGGGAENLSNTHNGLTNYSNCHVTNTLASASKALLSTSAAVTATSAAAAAAGFSGPGSGSLPPDVTTAPFVVQQQIPIMIQQQQQILMHQQQQQQRMHQMQLQLQQMNRMKDSSNQSSAPSMGNNGISNHSNRQDAKES</sequence>
<feature type="region of interest" description="Disordered" evidence="2">
    <location>
        <begin position="666"/>
        <end position="704"/>
    </location>
</feature>
<dbReference type="AlphaFoldDB" id="A0A7S0VD78"/>
<name>A0A7S0VD78_9CHLO</name>
<feature type="compositionally biased region" description="Gly residues" evidence="2">
    <location>
        <begin position="683"/>
        <end position="692"/>
    </location>
</feature>
<dbReference type="EMBL" id="HBFM01028677">
    <property type="protein sequence ID" value="CAD8786753.1"/>
    <property type="molecule type" value="Transcribed_RNA"/>
</dbReference>
<feature type="compositionally biased region" description="Basic and acidic residues" evidence="2">
    <location>
        <begin position="463"/>
        <end position="481"/>
    </location>
</feature>
<feature type="region of interest" description="Disordered" evidence="2">
    <location>
        <begin position="916"/>
        <end position="958"/>
    </location>
</feature>
<feature type="compositionally biased region" description="Low complexity" evidence="2">
    <location>
        <begin position="579"/>
        <end position="596"/>
    </location>
</feature>
<proteinExistence type="predicted"/>
<reference evidence="3" key="1">
    <citation type="submission" date="2021-01" db="EMBL/GenBank/DDBJ databases">
        <authorList>
            <person name="Corre E."/>
            <person name="Pelletier E."/>
            <person name="Niang G."/>
            <person name="Scheremetjew M."/>
            <person name="Finn R."/>
            <person name="Kale V."/>
            <person name="Holt S."/>
            <person name="Cochrane G."/>
            <person name="Meng A."/>
            <person name="Brown T."/>
            <person name="Cohen L."/>
        </authorList>
    </citation>
    <scope>NUCLEOTIDE SEQUENCE</scope>
    <source>
        <strain evidence="3">SAG 63-3</strain>
    </source>
</reference>
<organism evidence="3">
    <name type="scientific">Polytomella parva</name>
    <dbReference type="NCBI Taxonomy" id="51329"/>
    <lineage>
        <taxon>Eukaryota</taxon>
        <taxon>Viridiplantae</taxon>
        <taxon>Chlorophyta</taxon>
        <taxon>core chlorophytes</taxon>
        <taxon>Chlorophyceae</taxon>
        <taxon>CS clade</taxon>
        <taxon>Chlamydomonadales</taxon>
        <taxon>Chlamydomonadaceae</taxon>
        <taxon>Polytomella</taxon>
    </lineage>
</organism>
<evidence type="ECO:0000256" key="1">
    <source>
        <dbReference type="SAM" id="Coils"/>
    </source>
</evidence>
<feature type="region of interest" description="Disordered" evidence="2">
    <location>
        <begin position="530"/>
        <end position="606"/>
    </location>
</feature>